<proteinExistence type="predicted"/>
<dbReference type="GO" id="GO:0000492">
    <property type="term" value="P:box C/D snoRNP assembly"/>
    <property type="evidence" value="ECO:0007669"/>
    <property type="project" value="InterPro"/>
</dbReference>
<dbReference type="OrthoDB" id="1112980at2759"/>
<protein>
    <submittedName>
        <fullName evidence="2">Uncharacterized protein</fullName>
    </submittedName>
</protein>
<dbReference type="Proteomes" id="UP000313359">
    <property type="component" value="Unassembled WGS sequence"/>
</dbReference>
<keyword evidence="3" id="KW-1185">Reference proteome</keyword>
<dbReference type="STRING" id="1328759.A0A5C2RZN6"/>
<feature type="compositionally biased region" description="Basic and acidic residues" evidence="1">
    <location>
        <begin position="1"/>
        <end position="17"/>
    </location>
</feature>
<evidence type="ECO:0000256" key="1">
    <source>
        <dbReference type="SAM" id="MobiDB-lite"/>
    </source>
</evidence>
<sequence>MDAHNEEGEKGKQRPTEVLDIEDEEQRHERIHGLFSRLNASTAGAGPQPPIRPFESRDRSTFAVEPPLELLSRVQAFLPELAASNADLLQRAREDPSSVDIESVNAEAPQYIEMNVGLGVFEQHGEAPPGIPVADVDFDRDVEMSSSEDGDDSSSASSGSDSSDEDSGSSSDDEDSDVDIVVSSSSAQPATARRIKPLPKRAAGKASGNSKPEIVVLSESDNRSA</sequence>
<name>A0A5C2RZN6_9APHY</name>
<dbReference type="EMBL" id="ML122287">
    <property type="protein sequence ID" value="RPD56545.1"/>
    <property type="molecule type" value="Genomic_DNA"/>
</dbReference>
<feature type="region of interest" description="Disordered" evidence="1">
    <location>
        <begin position="1"/>
        <end position="60"/>
    </location>
</feature>
<feature type="compositionally biased region" description="Acidic residues" evidence="1">
    <location>
        <begin position="162"/>
        <end position="178"/>
    </location>
</feature>
<reference evidence="2" key="1">
    <citation type="journal article" date="2018" name="Genome Biol. Evol.">
        <title>Genomics and development of Lentinus tigrinus, a white-rot wood-decaying mushroom with dimorphic fruiting bodies.</title>
        <authorList>
            <person name="Wu B."/>
            <person name="Xu Z."/>
            <person name="Knudson A."/>
            <person name="Carlson A."/>
            <person name="Chen N."/>
            <person name="Kovaka S."/>
            <person name="LaButti K."/>
            <person name="Lipzen A."/>
            <person name="Pennachio C."/>
            <person name="Riley R."/>
            <person name="Schakwitz W."/>
            <person name="Umezawa K."/>
            <person name="Ohm R.A."/>
            <person name="Grigoriev I.V."/>
            <person name="Nagy L.G."/>
            <person name="Gibbons J."/>
            <person name="Hibbett D."/>
        </authorList>
    </citation>
    <scope>NUCLEOTIDE SEQUENCE [LARGE SCALE GENOMIC DNA]</scope>
    <source>
        <strain evidence="2">ALCF2SS1-6</strain>
    </source>
</reference>
<accession>A0A5C2RZN6</accession>
<dbReference type="PANTHER" id="PTHR28674:SF1">
    <property type="entry name" value="NOP PROTEIN CHAPERONE 1"/>
    <property type="match status" value="1"/>
</dbReference>
<dbReference type="GO" id="GO:0062064">
    <property type="term" value="F:box C/D methylation guide snoRNP complex binding"/>
    <property type="evidence" value="ECO:0007669"/>
    <property type="project" value="TreeGrafter"/>
</dbReference>
<evidence type="ECO:0000313" key="2">
    <source>
        <dbReference type="EMBL" id="RPD56545.1"/>
    </source>
</evidence>
<feature type="compositionally biased region" description="Basic residues" evidence="1">
    <location>
        <begin position="193"/>
        <end position="203"/>
    </location>
</feature>
<organism evidence="2 3">
    <name type="scientific">Lentinus tigrinus ALCF2SS1-6</name>
    <dbReference type="NCBI Taxonomy" id="1328759"/>
    <lineage>
        <taxon>Eukaryota</taxon>
        <taxon>Fungi</taxon>
        <taxon>Dikarya</taxon>
        <taxon>Basidiomycota</taxon>
        <taxon>Agaricomycotina</taxon>
        <taxon>Agaricomycetes</taxon>
        <taxon>Polyporales</taxon>
        <taxon>Polyporaceae</taxon>
        <taxon>Lentinus</taxon>
    </lineage>
</organism>
<feature type="region of interest" description="Disordered" evidence="1">
    <location>
        <begin position="122"/>
        <end position="225"/>
    </location>
</feature>
<dbReference type="Pfam" id="PF15370">
    <property type="entry name" value="NOPCHAP1"/>
    <property type="match status" value="1"/>
</dbReference>
<dbReference type="InterPro" id="IPR027921">
    <property type="entry name" value="NOPCHAP1"/>
</dbReference>
<evidence type="ECO:0000313" key="3">
    <source>
        <dbReference type="Proteomes" id="UP000313359"/>
    </source>
</evidence>
<gene>
    <name evidence="2" type="ORF">L227DRAFT_553430</name>
</gene>
<dbReference type="AlphaFoldDB" id="A0A5C2RZN6"/>
<dbReference type="PANTHER" id="PTHR28674">
    <property type="entry name" value="SIMILAR TO DNA SEGMENT, CHR 10, WAYNE STATE UNIVERSITY 102,-EXPRESSED"/>
    <property type="match status" value="1"/>
</dbReference>